<gene>
    <name evidence="1" type="ORF">SAMN05192565_107164</name>
</gene>
<dbReference type="AlphaFoldDB" id="A0A1I2TS81"/>
<protein>
    <submittedName>
        <fullName evidence="1">Uncharacterized protein</fullName>
    </submittedName>
</protein>
<name>A0A1I2TS81_9HYPH</name>
<keyword evidence="2" id="KW-1185">Reference proteome</keyword>
<proteinExistence type="predicted"/>
<evidence type="ECO:0000313" key="1">
    <source>
        <dbReference type="EMBL" id="SFG65201.1"/>
    </source>
</evidence>
<accession>A0A1I2TS81</accession>
<sequence>MTDPNRARSYLASQMIGGLRAGHDQFMFDLATVEREIGTGDPSEVLAVLGSGWTFRPGTDDGEVVFQRSISAEEATARLEG</sequence>
<evidence type="ECO:0000313" key="2">
    <source>
        <dbReference type="Proteomes" id="UP000199229"/>
    </source>
</evidence>
<organism evidence="1 2">
    <name type="scientific">Methylobacterium gossipiicola</name>
    <dbReference type="NCBI Taxonomy" id="582675"/>
    <lineage>
        <taxon>Bacteria</taxon>
        <taxon>Pseudomonadati</taxon>
        <taxon>Pseudomonadota</taxon>
        <taxon>Alphaproteobacteria</taxon>
        <taxon>Hyphomicrobiales</taxon>
        <taxon>Methylobacteriaceae</taxon>
        <taxon>Methylobacterium</taxon>
    </lineage>
</organism>
<dbReference type="EMBL" id="FOPM01000007">
    <property type="protein sequence ID" value="SFG65201.1"/>
    <property type="molecule type" value="Genomic_DNA"/>
</dbReference>
<dbReference type="Proteomes" id="UP000199229">
    <property type="component" value="Unassembled WGS sequence"/>
</dbReference>
<reference evidence="2" key="1">
    <citation type="submission" date="2016-10" db="EMBL/GenBank/DDBJ databases">
        <authorList>
            <person name="Varghese N."/>
            <person name="Submissions S."/>
        </authorList>
    </citation>
    <scope>NUCLEOTIDE SEQUENCE [LARGE SCALE GENOMIC DNA]</scope>
    <source>
        <strain evidence="2">Gh-105</strain>
    </source>
</reference>